<evidence type="ECO:0000313" key="4">
    <source>
        <dbReference type="Proteomes" id="UP000682134"/>
    </source>
</evidence>
<feature type="compositionally biased region" description="Polar residues" evidence="1">
    <location>
        <begin position="102"/>
        <end position="129"/>
    </location>
</feature>
<feature type="transmembrane region" description="Helical" evidence="2">
    <location>
        <begin position="59"/>
        <end position="80"/>
    </location>
</feature>
<keyword evidence="2" id="KW-0812">Transmembrane</keyword>
<keyword evidence="2" id="KW-1133">Transmembrane helix</keyword>
<keyword evidence="2" id="KW-0472">Membrane</keyword>
<proteinExistence type="predicted"/>
<comment type="caution">
    <text evidence="3">The sequence shown here is derived from an EMBL/GenBank/DDBJ whole genome shotgun (WGS) entry which is preliminary data.</text>
</comment>
<gene>
    <name evidence="3" type="ORF">J5Y03_12675</name>
</gene>
<keyword evidence="4" id="KW-1185">Reference proteome</keyword>
<dbReference type="RefSeq" id="WP_209406220.1">
    <property type="nucleotide sequence ID" value="NZ_JAGIYQ010000008.1"/>
</dbReference>
<reference evidence="3" key="1">
    <citation type="submission" date="2021-04" db="EMBL/GenBank/DDBJ databases">
        <title>Genome seq and assembly of Bacillus sp.</title>
        <authorList>
            <person name="Chhetri G."/>
        </authorList>
    </citation>
    <scope>NUCLEOTIDE SEQUENCE</scope>
    <source>
        <strain evidence="3">RG28</strain>
    </source>
</reference>
<evidence type="ECO:0000256" key="2">
    <source>
        <dbReference type="SAM" id="Phobius"/>
    </source>
</evidence>
<sequence length="440" mass="49739">MKSTKDYIHNSLNKIKAPKSLYEFANNVPYMVEIEETKSLREQSQSMNLPEKKLTFPNFIKMASSAVAALALIVSSSLLFPITSHNGVKKEAIKEDKKVQIEASSEKQNPTVRSNEISDSTGYSLALHNSTKEKKTSPSYSQPQLKQADKDQSFSMIFRDFDGTFNNLKRDMNFTINIPDPMLLQYNLNGLFQNQGERSFIGPNVHQSIVAETKSYKPNKQTKWENGNNIVTVEEVKIKSGHTDIVLSQKDESGKESISLLNTKIALFDLKGNILSQDYKYPTLKDNGKFIVSFPEINSLPDHFILRMIKTEDSSKNIGQSINQYQFSNHDSYPIDVSGTEDQKITIQSIKETDSSVKVTFEIMGSPSTQHPFLTIQDEKGVFASLIQTKKTSNSDQKLTIEQEYKKENNFSGEIFLQLLIDKNNIINDLLQTDVSLTNN</sequence>
<dbReference type="EMBL" id="JAGIYQ010000008">
    <property type="protein sequence ID" value="MBP0726028.1"/>
    <property type="molecule type" value="Genomic_DNA"/>
</dbReference>
<evidence type="ECO:0000256" key="1">
    <source>
        <dbReference type="SAM" id="MobiDB-lite"/>
    </source>
</evidence>
<dbReference type="AlphaFoldDB" id="A0A940NW48"/>
<dbReference type="Proteomes" id="UP000682134">
    <property type="component" value="Unassembled WGS sequence"/>
</dbReference>
<feature type="region of interest" description="Disordered" evidence="1">
    <location>
        <begin position="99"/>
        <end position="148"/>
    </location>
</feature>
<organism evidence="3 4">
    <name type="scientific">Gottfriedia endophytica</name>
    <dbReference type="NCBI Taxonomy" id="2820819"/>
    <lineage>
        <taxon>Bacteria</taxon>
        <taxon>Bacillati</taxon>
        <taxon>Bacillota</taxon>
        <taxon>Bacilli</taxon>
        <taxon>Bacillales</taxon>
        <taxon>Bacillaceae</taxon>
        <taxon>Gottfriedia</taxon>
    </lineage>
</organism>
<evidence type="ECO:0000313" key="3">
    <source>
        <dbReference type="EMBL" id="MBP0726028.1"/>
    </source>
</evidence>
<accession>A0A940NW48</accession>
<name>A0A940NW48_9BACI</name>
<protein>
    <submittedName>
        <fullName evidence="3">Uncharacterized protein</fullName>
    </submittedName>
</protein>